<feature type="transmembrane region" description="Helical" evidence="2">
    <location>
        <begin position="578"/>
        <end position="600"/>
    </location>
</feature>
<name>A0A9P5NXC1_GYMJU</name>
<feature type="transmembrane region" description="Helical" evidence="2">
    <location>
        <begin position="606"/>
        <end position="628"/>
    </location>
</feature>
<protein>
    <recommendedName>
        <fullName evidence="3">Putative ER transporter 6TM N-terminal domain-containing protein</fullName>
    </recommendedName>
</protein>
<dbReference type="AlphaFoldDB" id="A0A9P5NXC1"/>
<feature type="transmembrane region" description="Helical" evidence="2">
    <location>
        <begin position="147"/>
        <end position="180"/>
    </location>
</feature>
<comment type="caution">
    <text evidence="4">The sequence shown here is derived from an EMBL/GenBank/DDBJ whole genome shotgun (WGS) entry which is preliminary data.</text>
</comment>
<feature type="compositionally biased region" description="Polar residues" evidence="1">
    <location>
        <begin position="488"/>
        <end position="501"/>
    </location>
</feature>
<feature type="transmembrane region" description="Helical" evidence="2">
    <location>
        <begin position="51"/>
        <end position="70"/>
    </location>
</feature>
<dbReference type="Proteomes" id="UP000724874">
    <property type="component" value="Unassembled WGS sequence"/>
</dbReference>
<dbReference type="PANTHER" id="PTHR37994:SF3">
    <property type="entry name" value="ER TRANSPORTER 6TM N-TERMINAL DOMAIN-CONTAINING PROTEIN"/>
    <property type="match status" value="1"/>
</dbReference>
<reference evidence="4" key="1">
    <citation type="submission" date="2020-11" db="EMBL/GenBank/DDBJ databases">
        <authorList>
            <consortium name="DOE Joint Genome Institute"/>
            <person name="Ahrendt S."/>
            <person name="Riley R."/>
            <person name="Andreopoulos W."/>
            <person name="LaButti K."/>
            <person name="Pangilinan J."/>
            <person name="Ruiz-duenas F.J."/>
            <person name="Barrasa J.M."/>
            <person name="Sanchez-Garcia M."/>
            <person name="Camarero S."/>
            <person name="Miyauchi S."/>
            <person name="Serrano A."/>
            <person name="Linde D."/>
            <person name="Babiker R."/>
            <person name="Drula E."/>
            <person name="Ayuso-Fernandez I."/>
            <person name="Pacheco R."/>
            <person name="Padilla G."/>
            <person name="Ferreira P."/>
            <person name="Barriuso J."/>
            <person name="Kellner H."/>
            <person name="Castanera R."/>
            <person name="Alfaro M."/>
            <person name="Ramirez L."/>
            <person name="Pisabarro A.G."/>
            <person name="Kuo A."/>
            <person name="Tritt A."/>
            <person name="Lipzen A."/>
            <person name="He G."/>
            <person name="Yan M."/>
            <person name="Ng V."/>
            <person name="Cullen D."/>
            <person name="Martin F."/>
            <person name="Rosso M.-N."/>
            <person name="Henrissat B."/>
            <person name="Hibbett D."/>
            <person name="Martinez A.T."/>
            <person name="Grigoriev I.V."/>
        </authorList>
    </citation>
    <scope>NUCLEOTIDE SEQUENCE</scope>
    <source>
        <strain evidence="4">AH 44721</strain>
    </source>
</reference>
<keyword evidence="2" id="KW-0472">Membrane</keyword>
<feature type="transmembrane region" description="Helical" evidence="2">
    <location>
        <begin position="200"/>
        <end position="220"/>
    </location>
</feature>
<feature type="transmembrane region" description="Helical" evidence="2">
    <location>
        <begin position="121"/>
        <end position="140"/>
    </location>
</feature>
<keyword evidence="5" id="KW-1185">Reference proteome</keyword>
<proteinExistence type="predicted"/>
<keyword evidence="2" id="KW-0812">Transmembrane</keyword>
<feature type="region of interest" description="Disordered" evidence="1">
    <location>
        <begin position="476"/>
        <end position="511"/>
    </location>
</feature>
<keyword evidence="2" id="KW-1133">Transmembrane helix</keyword>
<evidence type="ECO:0000313" key="4">
    <source>
        <dbReference type="EMBL" id="KAF8907684.1"/>
    </source>
</evidence>
<feature type="transmembrane region" description="Helical" evidence="2">
    <location>
        <begin position="747"/>
        <end position="769"/>
    </location>
</feature>
<evidence type="ECO:0000256" key="2">
    <source>
        <dbReference type="SAM" id="Phobius"/>
    </source>
</evidence>
<dbReference type="OrthoDB" id="3025646at2759"/>
<feature type="transmembrane region" description="Helical" evidence="2">
    <location>
        <begin position="77"/>
        <end position="101"/>
    </location>
</feature>
<organism evidence="4 5">
    <name type="scientific">Gymnopilus junonius</name>
    <name type="common">Spectacular rustgill mushroom</name>
    <name type="synonym">Gymnopilus spectabilis subsp. junonius</name>
    <dbReference type="NCBI Taxonomy" id="109634"/>
    <lineage>
        <taxon>Eukaryota</taxon>
        <taxon>Fungi</taxon>
        <taxon>Dikarya</taxon>
        <taxon>Basidiomycota</taxon>
        <taxon>Agaricomycotina</taxon>
        <taxon>Agaricomycetes</taxon>
        <taxon>Agaricomycetidae</taxon>
        <taxon>Agaricales</taxon>
        <taxon>Agaricineae</taxon>
        <taxon>Hymenogastraceae</taxon>
        <taxon>Gymnopilus</taxon>
    </lineage>
</organism>
<evidence type="ECO:0000313" key="5">
    <source>
        <dbReference type="Proteomes" id="UP000724874"/>
    </source>
</evidence>
<dbReference type="PANTHER" id="PTHR37994">
    <property type="entry name" value="ARAE_2_N DOMAIN-CONTAINING PROTEIN-RELATED"/>
    <property type="match status" value="1"/>
</dbReference>
<feature type="transmembrane region" description="Helical" evidence="2">
    <location>
        <begin position="28"/>
        <end position="45"/>
    </location>
</feature>
<dbReference type="Pfam" id="PF10337">
    <property type="entry name" value="ArAE_2_N"/>
    <property type="match status" value="1"/>
</dbReference>
<dbReference type="InterPro" id="IPR018823">
    <property type="entry name" value="ArAE_2_N"/>
</dbReference>
<evidence type="ECO:0000256" key="1">
    <source>
        <dbReference type="SAM" id="MobiDB-lite"/>
    </source>
</evidence>
<gene>
    <name evidence="4" type="ORF">CPB84DRAFT_271485</name>
</gene>
<dbReference type="EMBL" id="JADNYJ010000014">
    <property type="protein sequence ID" value="KAF8907684.1"/>
    <property type="molecule type" value="Genomic_DNA"/>
</dbReference>
<sequence>MMSMAANTLLNMYHSFLRTIRSQPIRRRLLRAIIVEVAVLVLLINPVSSQVLGSGTIFMATLAVAIPPFLPASVHIFIMIALLFCLIIAWAWTCAATAAAFAVRSPALLLKQTQAENSIHIPGVLAAVQDQLIVYSGYFLDPRSSAMFGIFFFVGTFFLAVVLGYFPGTTILGFFALILMDSAFTNNPLLPTQSYFGSSTFVVSAACYAAVSIISLAVVFPESFNHAWLIAVREDILIPTIVFLGMNLDQATDSSTAAQFVSRLKSTMQMIEDRQEALNLDFSVHRLSPEEHHALHGWIKRIVNRVKNIERLQTLVMAPSNDEIEDGDRRNIEGASFDGSRAQVFDACSDLKLACRVALMEIDEWIQECTKDSWISVFSQVDRRKTDFRHLKLDMSRSNLRMAQVKVLNKGKWPDFIDRAKKSVHSPQRNGGSGLRHVVIALSLMDHIDLLANELEGVIGFLLAIEEREPKPIPRLPRVFTRSRRQEVQQGSESRSPSLFTPSPLLKQDQIGGYVEPGSSTPYGSSSSRDPKTLVTQTIEFTSILSASNLPSISSPPSISSQISNRVKGKKRSKVIDWILDPVTAYAFRFSILSVAIFSLCLSESTAAFFSLNSGSISLILAQSYLTIYAGDQIYLFLVRFAGTLLGLMLVLPIWYISAGGGTGNPYVLVVVTTIFVIPSLLVTVSTNNRVHLFFAMFASSTLMSSTFHLSEDIEPKKISSKLALTIIWGETRTPAFPTYQIIFKNIWLRALLDVIGFAASLVIAMLPMPFTVRNAFHRTLAQALSELAMLLRIGSEGNVQGGLESTEAQANLLLSLEKKHAVLEHFTTSMKFDPRFR</sequence>
<evidence type="ECO:0000259" key="3">
    <source>
        <dbReference type="Pfam" id="PF10337"/>
    </source>
</evidence>
<feature type="transmembrane region" description="Helical" evidence="2">
    <location>
        <begin position="635"/>
        <end position="655"/>
    </location>
</feature>
<feature type="transmembrane region" description="Helical" evidence="2">
    <location>
        <begin position="667"/>
        <end position="686"/>
    </location>
</feature>
<feature type="domain" description="Putative ER transporter 6TM N-terminal" evidence="3">
    <location>
        <begin position="35"/>
        <end position="305"/>
    </location>
</feature>
<accession>A0A9P5NXC1</accession>